<sequence>MDKRKLGSTTVETAPIVLGGHGFIDFMGKPKPSIEEAAKVVSYLAEQGLTHFDCTFSSERQIYSEILKRTGLKGKLLPVIWHGWHEREEKSADDIVTNFKYILDELGCEKAGMVIFHNTWPEGPASGNIEHPYPDWVFEGFQRLKSEGLADAVGWGMLSGGRLSEEYLYQIWEQIDFIAPYWNYSLRRQQFMVEFAREHGLGVYAVGAFARGAIFKWPGVKPEELVRPWLKWIFREPSVFATSVSLSTMEEAQLTLKACDGKPMSGEESLYFHRMNFPIQMVDYRIQNGQRSLQGFEMVSPEAHGSNMIGHNMIKWKD</sequence>
<dbReference type="Gene3D" id="3.20.20.100">
    <property type="entry name" value="NADP-dependent oxidoreductase domain"/>
    <property type="match status" value="1"/>
</dbReference>
<comment type="caution">
    <text evidence="2">The sequence shown here is derived from an EMBL/GenBank/DDBJ whole genome shotgun (WGS) entry which is preliminary data.</text>
</comment>
<name>A0ABW0VSK9_9BACL</name>
<keyword evidence="3" id="KW-1185">Reference proteome</keyword>
<reference evidence="3" key="1">
    <citation type="journal article" date="2019" name="Int. J. Syst. Evol. Microbiol.">
        <title>The Global Catalogue of Microorganisms (GCM) 10K type strain sequencing project: providing services to taxonomists for standard genome sequencing and annotation.</title>
        <authorList>
            <consortium name="The Broad Institute Genomics Platform"/>
            <consortium name="The Broad Institute Genome Sequencing Center for Infectious Disease"/>
            <person name="Wu L."/>
            <person name="Ma J."/>
        </authorList>
    </citation>
    <scope>NUCLEOTIDE SEQUENCE [LARGE SCALE GENOMIC DNA]</scope>
    <source>
        <strain evidence="3">CGMCC 1.3240</strain>
    </source>
</reference>
<dbReference type="InterPro" id="IPR023210">
    <property type="entry name" value="NADP_OxRdtase_dom"/>
</dbReference>
<dbReference type="EMBL" id="JBHSOW010000024">
    <property type="protein sequence ID" value="MFC5648831.1"/>
    <property type="molecule type" value="Genomic_DNA"/>
</dbReference>
<evidence type="ECO:0000259" key="1">
    <source>
        <dbReference type="Pfam" id="PF00248"/>
    </source>
</evidence>
<proteinExistence type="predicted"/>
<dbReference type="InterPro" id="IPR036812">
    <property type="entry name" value="NAD(P)_OxRdtase_dom_sf"/>
</dbReference>
<evidence type="ECO:0000313" key="3">
    <source>
        <dbReference type="Proteomes" id="UP001596047"/>
    </source>
</evidence>
<feature type="domain" description="NADP-dependent oxidoreductase" evidence="1">
    <location>
        <begin position="31"/>
        <end position="216"/>
    </location>
</feature>
<accession>A0ABW0VSK9</accession>
<evidence type="ECO:0000313" key="2">
    <source>
        <dbReference type="EMBL" id="MFC5648831.1"/>
    </source>
</evidence>
<organism evidence="2 3">
    <name type="scientific">Paenibacillus solisilvae</name>
    <dbReference type="NCBI Taxonomy" id="2486751"/>
    <lineage>
        <taxon>Bacteria</taxon>
        <taxon>Bacillati</taxon>
        <taxon>Bacillota</taxon>
        <taxon>Bacilli</taxon>
        <taxon>Bacillales</taxon>
        <taxon>Paenibacillaceae</taxon>
        <taxon>Paenibacillus</taxon>
    </lineage>
</organism>
<dbReference type="Pfam" id="PF00248">
    <property type="entry name" value="Aldo_ket_red"/>
    <property type="match status" value="1"/>
</dbReference>
<dbReference type="Proteomes" id="UP001596047">
    <property type="component" value="Unassembled WGS sequence"/>
</dbReference>
<gene>
    <name evidence="2" type="ORF">ACFPYJ_06755</name>
</gene>
<protein>
    <submittedName>
        <fullName evidence="2">Aldo/keto reductase</fullName>
    </submittedName>
</protein>
<dbReference type="RefSeq" id="WP_379187320.1">
    <property type="nucleotide sequence ID" value="NZ_JBHSOW010000024.1"/>
</dbReference>
<dbReference type="SUPFAM" id="SSF51430">
    <property type="entry name" value="NAD(P)-linked oxidoreductase"/>
    <property type="match status" value="1"/>
</dbReference>